<accession>A0A8R1YC23</accession>
<evidence type="ECO:0000313" key="7">
    <source>
        <dbReference type="EnsemblMetazoa" id="PPA07198.1"/>
    </source>
</evidence>
<evidence type="ECO:0000256" key="6">
    <source>
        <dbReference type="ARBA" id="ARBA00023136"/>
    </source>
</evidence>
<dbReference type="SUPFAM" id="SSF54637">
    <property type="entry name" value="Thioesterase/thiol ester dehydrase-isomerase"/>
    <property type="match status" value="1"/>
</dbReference>
<dbReference type="PANTHER" id="PTHR22945:SF40">
    <property type="entry name" value="SERPENTINE RECEPTOR, CLASS D (DELTA)-RELATED"/>
    <property type="match status" value="1"/>
</dbReference>
<keyword evidence="8" id="KW-1185">Reference proteome</keyword>
<reference evidence="8" key="1">
    <citation type="journal article" date="2008" name="Nat. Genet.">
        <title>The Pristionchus pacificus genome provides a unique perspective on nematode lifestyle and parasitism.</title>
        <authorList>
            <person name="Dieterich C."/>
            <person name="Clifton S.W."/>
            <person name="Schuster L.N."/>
            <person name="Chinwalla A."/>
            <person name="Delehaunty K."/>
            <person name="Dinkelacker I."/>
            <person name="Fulton L."/>
            <person name="Fulton R."/>
            <person name="Godfrey J."/>
            <person name="Minx P."/>
            <person name="Mitreva M."/>
            <person name="Roeseler W."/>
            <person name="Tian H."/>
            <person name="Witte H."/>
            <person name="Yang S.P."/>
            <person name="Wilson R.K."/>
            <person name="Sommer R.J."/>
        </authorList>
    </citation>
    <scope>NUCLEOTIDE SEQUENCE [LARGE SCALE GENOMIC DNA]</scope>
    <source>
        <strain evidence="8">PS312</strain>
    </source>
</reference>
<comment type="similarity">
    <text evidence="2">Belongs to the nematode receptor-like protein srd family.</text>
</comment>
<dbReference type="OrthoDB" id="46529at2759"/>
<evidence type="ECO:0000256" key="1">
    <source>
        <dbReference type="ARBA" id="ARBA00004141"/>
    </source>
</evidence>
<dbReference type="Pfam" id="PF10317">
    <property type="entry name" value="7TM_GPCR_Srd"/>
    <property type="match status" value="1"/>
</dbReference>
<keyword evidence="4" id="KW-0378">Hydrolase</keyword>
<organism evidence="7 8">
    <name type="scientific">Pristionchus pacificus</name>
    <name type="common">Parasitic nematode worm</name>
    <dbReference type="NCBI Taxonomy" id="54126"/>
    <lineage>
        <taxon>Eukaryota</taxon>
        <taxon>Metazoa</taxon>
        <taxon>Ecdysozoa</taxon>
        <taxon>Nematoda</taxon>
        <taxon>Chromadorea</taxon>
        <taxon>Rhabditida</taxon>
        <taxon>Rhabditina</taxon>
        <taxon>Diplogasteromorpha</taxon>
        <taxon>Diplogasteroidea</taxon>
        <taxon>Neodiplogasteridae</taxon>
        <taxon>Pristionchus</taxon>
    </lineage>
</organism>
<dbReference type="CDD" id="cd03443">
    <property type="entry name" value="PaaI_thioesterase"/>
    <property type="match status" value="1"/>
</dbReference>
<dbReference type="InterPro" id="IPR045860">
    <property type="entry name" value="Snake_toxin-like_sf"/>
</dbReference>
<dbReference type="Gene3D" id="3.10.129.10">
    <property type="entry name" value="Hotdog Thioesterase"/>
    <property type="match status" value="1"/>
</dbReference>
<dbReference type="GO" id="GO:0016020">
    <property type="term" value="C:membrane"/>
    <property type="evidence" value="ECO:0007669"/>
    <property type="project" value="UniProtKB-SubCell"/>
</dbReference>
<dbReference type="Pfam" id="PF03061">
    <property type="entry name" value="4HBT"/>
    <property type="match status" value="1"/>
</dbReference>
<dbReference type="CDD" id="cd23533">
    <property type="entry name" value="TFP_LU_ECD_BMPR2_like"/>
    <property type="match status" value="1"/>
</dbReference>
<evidence type="ECO:0000256" key="3">
    <source>
        <dbReference type="ARBA" id="ARBA00022692"/>
    </source>
</evidence>
<proteinExistence type="inferred from homology"/>
<dbReference type="NCBIfam" id="TIGR00369">
    <property type="entry name" value="unchar_dom_1"/>
    <property type="match status" value="1"/>
</dbReference>
<dbReference type="InterPro" id="IPR006683">
    <property type="entry name" value="Thioestr_dom"/>
</dbReference>
<evidence type="ECO:0000256" key="5">
    <source>
        <dbReference type="ARBA" id="ARBA00022989"/>
    </source>
</evidence>
<gene>
    <name evidence="7" type="primary">WBGene00096752</name>
</gene>
<name>A0A2A6CJ45_PRIPA</name>
<evidence type="ECO:0000256" key="4">
    <source>
        <dbReference type="ARBA" id="ARBA00022801"/>
    </source>
</evidence>
<dbReference type="Proteomes" id="UP000005239">
    <property type="component" value="Unassembled WGS sequence"/>
</dbReference>
<dbReference type="GO" id="GO:0047617">
    <property type="term" value="F:fatty acyl-CoA hydrolase activity"/>
    <property type="evidence" value="ECO:0000318"/>
    <property type="project" value="GO_Central"/>
</dbReference>
<dbReference type="InterPro" id="IPR050920">
    <property type="entry name" value="Nematode_rcpt-like_delta"/>
</dbReference>
<dbReference type="EnsemblMetazoa" id="PPA07198.1">
    <property type="protein sequence ID" value="PPA07198.1"/>
    <property type="gene ID" value="WBGene00096752"/>
</dbReference>
<dbReference type="InterPro" id="IPR003736">
    <property type="entry name" value="PAAI_dom"/>
</dbReference>
<dbReference type="Gene3D" id="2.10.60.10">
    <property type="entry name" value="CD59"/>
    <property type="match status" value="1"/>
</dbReference>
<evidence type="ECO:0000313" key="8">
    <source>
        <dbReference type="Proteomes" id="UP000005239"/>
    </source>
</evidence>
<dbReference type="SUPFAM" id="SSF57302">
    <property type="entry name" value="Snake toxin-like"/>
    <property type="match status" value="1"/>
</dbReference>
<dbReference type="InterPro" id="IPR019421">
    <property type="entry name" value="7TM_GPCR_serpentine_rcpt_Srd"/>
</dbReference>
<keyword evidence="5" id="KW-1133">Transmembrane helix</keyword>
<keyword evidence="6" id="KW-0472">Membrane</keyword>
<dbReference type="AlphaFoldDB" id="A0A2A6CJ45"/>
<sequence length="668" mass="74139">PQSQDELSCTPDYLHSINCECGLEQTLRRTTIRRTHIAGRKRRSLNLLHKNESRRIDACRMTDGFGPWSVGCFVACNGTEVLQQGCYSNQKISLRTQCKRQSCSVGLHQNGIAFCCCHGALLIMSTANIEEASISCPLRAKEQDAELALVISDMQRLAKVENFNRVVSKVRPISITTEKLVCELIIETEHVNTKGTLHGGFSATLTDIITARAVRVSVKDRGLASVELSVSYLLPVRLGDRIEIEATVLKIGTNLAFAEIEFRRPDGQMNLSIHYFLHLFIVSFGVTVNTTAIVSILLKPSKTSKEYSLLLLNTAFVELASVLAHFTVNGRLFINSTTVVCISDGPCHLISDEFCAIATGFMNVNMIHSTTILSLSFWYRTRIILKKEPFGMVRLQSLIILLFIPHMFHIAGYVSTLTPREHLEPVVDKFYEPGRSGSFGLHGLIDIFEFPAVLVMGYVIVYPSFFNNHIVVARQKAWLVKIMRDKMHIMSAKTRGMHESFTKVRKVLTIQAAISSGVVIILMVSLAIAQVIFHVHTIDVEGLEYDIGVMAALVNPALMLYFVRDYRNAEGLLSMEEYGLPETVCLLSPLKDGSARIQLCPVTEGFGPRSVGCFAVWNGTDVLQQGCYSNQEIALRTQCKKGDCSADRNDDGVVFCCCFGALCNAART</sequence>
<evidence type="ECO:0000256" key="2">
    <source>
        <dbReference type="ARBA" id="ARBA00009166"/>
    </source>
</evidence>
<accession>A0A2A6CJ45</accession>
<protein>
    <submittedName>
        <fullName evidence="7">G protein-coupled receptor</fullName>
    </submittedName>
</protein>
<reference evidence="7" key="2">
    <citation type="submission" date="2022-06" db="UniProtKB">
        <authorList>
            <consortium name="EnsemblMetazoa"/>
        </authorList>
    </citation>
    <scope>IDENTIFICATION</scope>
    <source>
        <strain evidence="7">PS312</strain>
    </source>
</reference>
<keyword evidence="3" id="KW-0812">Transmembrane</keyword>
<comment type="subcellular location">
    <subcellularLocation>
        <location evidence="1">Membrane</location>
        <topology evidence="1">Multi-pass membrane protein</topology>
    </subcellularLocation>
</comment>
<dbReference type="InterPro" id="IPR029069">
    <property type="entry name" value="HotDog_dom_sf"/>
</dbReference>
<dbReference type="PANTHER" id="PTHR22945">
    <property type="entry name" value="SERPENTINE RECEPTOR, CLASS D DELTA"/>
    <property type="match status" value="1"/>
</dbReference>